<feature type="domain" description="IcmF-related" evidence="4">
    <location>
        <begin position="504"/>
        <end position="764"/>
    </location>
</feature>
<evidence type="ECO:0000256" key="1">
    <source>
        <dbReference type="SAM" id="MobiDB-lite"/>
    </source>
</evidence>
<evidence type="ECO:0000313" key="6">
    <source>
        <dbReference type="EMBL" id="ARU02379.1"/>
    </source>
</evidence>
<dbReference type="InterPro" id="IPR053156">
    <property type="entry name" value="T6SS_TssM-like"/>
</dbReference>
<name>A0A1Y0EG40_9RHOB</name>
<feature type="transmembrane region" description="Helical" evidence="2">
    <location>
        <begin position="12"/>
        <end position="36"/>
    </location>
</feature>
<dbReference type="KEGG" id="lvs:LOKVESSMR4R_03096"/>
<dbReference type="RefSeq" id="WP_087210261.1">
    <property type="nucleotide sequence ID" value="NZ_CP021431.1"/>
</dbReference>
<keyword evidence="7" id="KW-1185">Reference proteome</keyword>
<feature type="transmembrane region" description="Helical" evidence="2">
    <location>
        <begin position="416"/>
        <end position="434"/>
    </location>
</feature>
<dbReference type="Pfam" id="PF06761">
    <property type="entry name" value="IcmF-related"/>
    <property type="match status" value="1"/>
</dbReference>
<dbReference type="Proteomes" id="UP000195273">
    <property type="component" value="Chromosome"/>
</dbReference>
<dbReference type="Pfam" id="PF06744">
    <property type="entry name" value="IcmF_C"/>
    <property type="match status" value="1"/>
</dbReference>
<feature type="domain" description="Type VI secretion system IcmF C-terminal" evidence="3">
    <location>
        <begin position="1018"/>
        <end position="1121"/>
    </location>
</feature>
<dbReference type="InterPro" id="IPR009612">
    <property type="entry name" value="IcmF-rel"/>
</dbReference>
<evidence type="ECO:0000259" key="3">
    <source>
        <dbReference type="Pfam" id="PF06744"/>
    </source>
</evidence>
<feature type="region of interest" description="Disordered" evidence="1">
    <location>
        <begin position="770"/>
        <end position="804"/>
    </location>
</feature>
<evidence type="ECO:0000256" key="2">
    <source>
        <dbReference type="SAM" id="Phobius"/>
    </source>
</evidence>
<evidence type="ECO:0000313" key="7">
    <source>
        <dbReference type="Proteomes" id="UP000195273"/>
    </source>
</evidence>
<dbReference type="PANTHER" id="PTHR36153:SF1">
    <property type="entry name" value="TYPE VI SECRETION SYSTEM COMPONENT TSSM1"/>
    <property type="match status" value="1"/>
</dbReference>
<keyword evidence="2" id="KW-0472">Membrane</keyword>
<dbReference type="InterPro" id="IPR025743">
    <property type="entry name" value="TssM1_N"/>
</dbReference>
<dbReference type="PANTHER" id="PTHR36153">
    <property type="entry name" value="INNER MEMBRANE PROTEIN-RELATED"/>
    <property type="match status" value="1"/>
</dbReference>
<dbReference type="AlphaFoldDB" id="A0A1Y0EG40"/>
<sequence>MTEQRVTTERFYRILLLIYALVVVLGAGILAVVAWYGIASGLWVRVGSAILILTTVLVASMALIWRRRIWLPHPEAEARRVLRARLKRLHRGFRARARSLDSRNAPASRALFVTPIREHENGLCSMAELGYAPFGSAMESDGIRLSTWSAQTAVAYRFELGADAALSLDQLGYVLQLLRKDNPALPLNAIHIELDLARLGDDAEGARQRRVTNQIASHAVTVLRLDLPVHLSLVGLENAPDLVRAAVLTGGIGEQAMFGGFLDETAEDNETAIDALFADMAARFDAARLVALQKQLAPAFCSALVTAPLQLGLLLARLRPAFREVTAAMPPRTRPLRIHSVFFLGTAPTERIVDPLAQLSAQRFFGLPAALAESGRVPESVVTKRYAGQVANAFHLEAFRVRPNEAALWQSRLRSVAVTLLLAAVVAFAAVAAYRDHQTFAPLNAQMEARFDTYFAAVGEIDPGADGLVPRVLLLGDLRNGLAAYDAAEGVALPRASWSQEHVYRARYEAELVGGFQMALQDYIEKDLFAFNALQDGVSLFALALTEVQFHTDQSAHGETLTGHFLTELANQGEIGAEFTAAFRGTLADLFALNQPQVLDRDSELNRVVARTLRGLDTAEMLYRTMLRNPELSQRVDLRAFAGPRFGEVFEPTGPAQSYLVQKAFTRDGFEQIFTQGELARTRDQIRNYEVLIGEMNAAQANTLLRRVVDLYTADYIASWTSFVENLRLRDAASLGEAQLLMTSLGNTFENPVTRLVRSLRENTMLAQADQPPAAGASDGAAAPLDGAATPAHAETGTELSDASGRRAAQQIAQSFRPYLAPAALGEDARTEFDVLVAYARDVAQWIEAATTAANGTGKFLFEEYAAGDKATPVAKLYQFAITSDLDIIRNFGTGLASVLDRAAIALVEDYINAAWRTEIWLPYGNLIASSFPFDADSPSDLSLDIFTQLFEPINGDIRKFRQTYLARFEGPAGSLQPAATFLPFRRVQMSSQAGSALMRADDLGQALFREGKPGLTFQLRVGYMDPGLSRLAITSGLTLHSYSHGPVIWSQQAWPMTGLADSGLRLRLYNRSRLVLDEAAGGAWSWFRLAQAGQRAVNPSLNVAEARFQSGGLETTLQFSNTGSARPFDPAFFTGLTLPEEMFP</sequence>
<evidence type="ECO:0000259" key="5">
    <source>
        <dbReference type="Pfam" id="PF14331"/>
    </source>
</evidence>
<feature type="compositionally biased region" description="Low complexity" evidence="1">
    <location>
        <begin position="770"/>
        <end position="794"/>
    </location>
</feature>
<protein>
    <submittedName>
        <fullName evidence="6">Type VI secretion protein</fullName>
    </submittedName>
</protein>
<dbReference type="EMBL" id="CP021431">
    <property type="protein sequence ID" value="ARU02379.1"/>
    <property type="molecule type" value="Genomic_DNA"/>
</dbReference>
<dbReference type="Pfam" id="PF14331">
    <property type="entry name" value="IcmF-related_N"/>
    <property type="match status" value="1"/>
</dbReference>
<accession>A0A1Y0EG40</accession>
<organism evidence="6 7">
    <name type="scientific">Yoonia vestfoldensis</name>
    <dbReference type="NCBI Taxonomy" id="245188"/>
    <lineage>
        <taxon>Bacteria</taxon>
        <taxon>Pseudomonadati</taxon>
        <taxon>Pseudomonadota</taxon>
        <taxon>Alphaproteobacteria</taxon>
        <taxon>Rhodobacterales</taxon>
        <taxon>Paracoccaceae</taxon>
        <taxon>Yoonia</taxon>
    </lineage>
</organism>
<keyword evidence="2" id="KW-1133">Transmembrane helix</keyword>
<keyword evidence="2" id="KW-0812">Transmembrane</keyword>
<reference evidence="6 7" key="1">
    <citation type="submission" date="2017-05" db="EMBL/GenBank/DDBJ databases">
        <title>Genome Sequence of Loktanella vestfoldensis Strain SMR4r Isolated from a Culture of the Diatom Skeletonema marinoi.</title>
        <authorList>
            <person name="Topel M."/>
            <person name="Pinder M.I.M."/>
            <person name="Johansson O.N."/>
            <person name="Kourtchenko O."/>
            <person name="Godhe A."/>
            <person name="Clarke A.K."/>
        </authorList>
    </citation>
    <scope>NUCLEOTIDE SEQUENCE [LARGE SCALE GENOMIC DNA]</scope>
    <source>
        <strain evidence="6 7">SMR4r</strain>
    </source>
</reference>
<evidence type="ECO:0000259" key="4">
    <source>
        <dbReference type="Pfam" id="PF06761"/>
    </source>
</evidence>
<dbReference type="OrthoDB" id="9758229at2"/>
<gene>
    <name evidence="6" type="ORF">LOKVESSMR4R_03096</name>
</gene>
<dbReference type="InterPro" id="IPR010623">
    <property type="entry name" value="IcmF_C"/>
</dbReference>
<feature type="transmembrane region" description="Helical" evidence="2">
    <location>
        <begin position="42"/>
        <end position="65"/>
    </location>
</feature>
<proteinExistence type="predicted"/>
<feature type="domain" description="Type VI secretion system component TssM1 N-terminal" evidence="5">
    <location>
        <begin position="174"/>
        <end position="374"/>
    </location>
</feature>